<dbReference type="RefSeq" id="WP_255969239.1">
    <property type="nucleotide sequence ID" value="NZ_JANFQF010000010.1"/>
</dbReference>
<feature type="compositionally biased region" description="Polar residues" evidence="1">
    <location>
        <begin position="1"/>
        <end position="16"/>
    </location>
</feature>
<protein>
    <submittedName>
        <fullName evidence="2">Uncharacterized protein</fullName>
    </submittedName>
</protein>
<dbReference type="Proteomes" id="UP001524501">
    <property type="component" value="Unassembled WGS sequence"/>
</dbReference>
<evidence type="ECO:0000256" key="1">
    <source>
        <dbReference type="SAM" id="MobiDB-lite"/>
    </source>
</evidence>
<evidence type="ECO:0000313" key="2">
    <source>
        <dbReference type="EMBL" id="MCQ4120254.1"/>
    </source>
</evidence>
<proteinExistence type="predicted"/>
<name>A0ABT1QDA3_9NOCA</name>
<accession>A0ABT1QDA3</accession>
<keyword evidence="3" id="KW-1185">Reference proteome</keyword>
<comment type="caution">
    <text evidence="2">The sequence shown here is derived from an EMBL/GenBank/DDBJ whole genome shotgun (WGS) entry which is preliminary data.</text>
</comment>
<reference evidence="2 3" key="1">
    <citation type="submission" date="2022-07" db="EMBL/GenBank/DDBJ databases">
        <title>Degradation activity of malathion, p-nitrophenol and potential low-temperature adaptation strategy of Rhodococcus sp. FXJ9.536.</title>
        <authorList>
            <person name="Huang J."/>
            <person name="Huang Y."/>
        </authorList>
    </citation>
    <scope>NUCLEOTIDE SEQUENCE [LARGE SCALE GENOMIC DNA]</scope>
    <source>
        <strain evidence="2 3">FXJ9.536</strain>
    </source>
</reference>
<sequence>MSTRNRPAGSTPTLTSAAFGADPGRHPLPPATRPVERWMRAVALGGQGRYSRARAELADITRDRQAGPEVVSLAWSTQASLLRQLGNHRAASGLDGRALALVGAGPADRAAESVLVRAARCDALTGLAADALGCGRLALGWRLLDRCGEQLAGELSGRGVTGAEGLWRQQVRRHWVSAELFLAGADFPSARRHAVAAAEISAVAGSVRHHLKSELLRSASMTGEPDTEPAAQLAAEVLDGCERHGLIPLKWAAAMLLAGLTGDRRAQQVREECEAMVAARGGHFRT</sequence>
<organism evidence="2 3">
    <name type="scientific">Rhodococcus tibetensis</name>
    <dbReference type="NCBI Taxonomy" id="2965064"/>
    <lineage>
        <taxon>Bacteria</taxon>
        <taxon>Bacillati</taxon>
        <taxon>Actinomycetota</taxon>
        <taxon>Actinomycetes</taxon>
        <taxon>Mycobacteriales</taxon>
        <taxon>Nocardiaceae</taxon>
        <taxon>Rhodococcus</taxon>
    </lineage>
</organism>
<dbReference type="EMBL" id="JANFQF010000010">
    <property type="protein sequence ID" value="MCQ4120254.1"/>
    <property type="molecule type" value="Genomic_DNA"/>
</dbReference>
<feature type="region of interest" description="Disordered" evidence="1">
    <location>
        <begin position="1"/>
        <end position="32"/>
    </location>
</feature>
<gene>
    <name evidence="2" type="ORF">NOF53_13905</name>
</gene>
<evidence type="ECO:0000313" key="3">
    <source>
        <dbReference type="Proteomes" id="UP001524501"/>
    </source>
</evidence>